<keyword evidence="3" id="KW-1185">Reference proteome</keyword>
<feature type="region of interest" description="Disordered" evidence="1">
    <location>
        <begin position="155"/>
        <end position="191"/>
    </location>
</feature>
<name>A0A4P9VZ66_9FUNG</name>
<proteinExistence type="predicted"/>
<reference evidence="3" key="1">
    <citation type="journal article" date="2018" name="Nat. Microbiol.">
        <title>Leveraging single-cell genomics to expand the fungal tree of life.</title>
        <authorList>
            <person name="Ahrendt S.R."/>
            <person name="Quandt C.A."/>
            <person name="Ciobanu D."/>
            <person name="Clum A."/>
            <person name="Salamov A."/>
            <person name="Andreopoulos B."/>
            <person name="Cheng J.F."/>
            <person name="Woyke T."/>
            <person name="Pelin A."/>
            <person name="Henrissat B."/>
            <person name="Reynolds N.K."/>
            <person name="Benny G.L."/>
            <person name="Smith M.E."/>
            <person name="James T.Y."/>
            <person name="Grigoriev I.V."/>
        </authorList>
    </citation>
    <scope>NUCLEOTIDE SEQUENCE [LARGE SCALE GENOMIC DNA]</scope>
</reference>
<evidence type="ECO:0000313" key="2">
    <source>
        <dbReference type="EMBL" id="RKO85099.1"/>
    </source>
</evidence>
<feature type="region of interest" description="Disordered" evidence="1">
    <location>
        <begin position="294"/>
        <end position="334"/>
    </location>
</feature>
<evidence type="ECO:0000313" key="3">
    <source>
        <dbReference type="Proteomes" id="UP000269721"/>
    </source>
</evidence>
<dbReference type="Proteomes" id="UP000269721">
    <property type="component" value="Unassembled WGS sequence"/>
</dbReference>
<dbReference type="EMBL" id="KZ999413">
    <property type="protein sequence ID" value="RKO85099.1"/>
    <property type="molecule type" value="Genomic_DNA"/>
</dbReference>
<gene>
    <name evidence="2" type="ORF">BDK51DRAFT_44009</name>
</gene>
<feature type="compositionally biased region" description="Low complexity" evidence="1">
    <location>
        <begin position="155"/>
        <end position="165"/>
    </location>
</feature>
<protein>
    <submittedName>
        <fullName evidence="2">Uncharacterized protein</fullName>
    </submittedName>
</protein>
<sequence length="334" mass="35785">MIQERTQPASVPSKLYGPPRQYLLAVPYVGAKALSSTTYEKNVALFAEGGGCSNILVTRLTVTTACAYANPVTAQDDAAALSVMVRADVHQFFILEPWTVFWQIGTTSRSATGHPPSAGDWGRRGGLPTLSLVDGATEGLSRRAIHLVLNPPKATTTLSDATASTSDRKISNTEKDGRPPPVYGGSPPVGSLSAMRFPPSEWRKLEIWKLSLSVKRHLGSKTPPGGRGQRDKIDTSRMGMRPSLNYSLRVPNPMQLDVTSSPHTFPNPPPPSSSNMKFSTLILAALALATMTVSASPATHRPSHGPIHKRDPKGPSHGPIHKRDPKGPSHGPIH</sequence>
<feature type="compositionally biased region" description="Basic and acidic residues" evidence="1">
    <location>
        <begin position="166"/>
        <end position="178"/>
    </location>
</feature>
<feature type="region of interest" description="Disordered" evidence="1">
    <location>
        <begin position="217"/>
        <end position="239"/>
    </location>
</feature>
<accession>A0A4P9VZ66</accession>
<evidence type="ECO:0000256" key="1">
    <source>
        <dbReference type="SAM" id="MobiDB-lite"/>
    </source>
</evidence>
<organism evidence="2 3">
    <name type="scientific">Blyttiomyces helicus</name>
    <dbReference type="NCBI Taxonomy" id="388810"/>
    <lineage>
        <taxon>Eukaryota</taxon>
        <taxon>Fungi</taxon>
        <taxon>Fungi incertae sedis</taxon>
        <taxon>Chytridiomycota</taxon>
        <taxon>Chytridiomycota incertae sedis</taxon>
        <taxon>Chytridiomycetes</taxon>
        <taxon>Chytridiomycetes incertae sedis</taxon>
        <taxon>Blyttiomyces</taxon>
    </lineage>
</organism>
<dbReference type="AlphaFoldDB" id="A0A4P9VZ66"/>